<comment type="caution">
    <text evidence="2">The sequence shown here is derived from an EMBL/GenBank/DDBJ whole genome shotgun (WGS) entry which is preliminary data.</text>
</comment>
<evidence type="ECO:0000313" key="2">
    <source>
        <dbReference type="EMBL" id="ORY84738.1"/>
    </source>
</evidence>
<dbReference type="OrthoDB" id="2537905at2759"/>
<accession>A0A1Y2FLA0</accession>
<keyword evidence="3" id="KW-1185">Reference proteome</keyword>
<feature type="region of interest" description="Disordered" evidence="1">
    <location>
        <begin position="31"/>
        <end position="60"/>
    </location>
</feature>
<dbReference type="AlphaFoldDB" id="A0A1Y2FLA0"/>
<sequence length="85" mass="9459">MGWTEGSRIGVSGGISEPISARIKTVSVVLRPPPRHRHCPPPRRRARSQARRANSTLVSPRAPRRIGWCDTEQVGLGIRLQRVES</sequence>
<evidence type="ECO:0000256" key="1">
    <source>
        <dbReference type="SAM" id="MobiDB-lite"/>
    </source>
</evidence>
<dbReference type="InParanoid" id="A0A1Y2FLA0"/>
<evidence type="ECO:0008006" key="4">
    <source>
        <dbReference type="Google" id="ProtNLM"/>
    </source>
</evidence>
<name>A0A1Y2FLA0_9BASI</name>
<gene>
    <name evidence="2" type="ORF">BCR35DRAFT_303096</name>
</gene>
<evidence type="ECO:0000313" key="3">
    <source>
        <dbReference type="Proteomes" id="UP000193467"/>
    </source>
</evidence>
<feature type="compositionally biased region" description="Basic residues" evidence="1">
    <location>
        <begin position="33"/>
        <end position="50"/>
    </location>
</feature>
<organism evidence="2 3">
    <name type="scientific">Leucosporidium creatinivorum</name>
    <dbReference type="NCBI Taxonomy" id="106004"/>
    <lineage>
        <taxon>Eukaryota</taxon>
        <taxon>Fungi</taxon>
        <taxon>Dikarya</taxon>
        <taxon>Basidiomycota</taxon>
        <taxon>Pucciniomycotina</taxon>
        <taxon>Microbotryomycetes</taxon>
        <taxon>Leucosporidiales</taxon>
        <taxon>Leucosporidium</taxon>
    </lineage>
</organism>
<proteinExistence type="predicted"/>
<protein>
    <recommendedName>
        <fullName evidence="4">G-patch domain-containing protein</fullName>
    </recommendedName>
</protein>
<dbReference type="Proteomes" id="UP000193467">
    <property type="component" value="Unassembled WGS sequence"/>
</dbReference>
<reference evidence="2 3" key="1">
    <citation type="submission" date="2016-07" db="EMBL/GenBank/DDBJ databases">
        <title>Pervasive Adenine N6-methylation of Active Genes in Fungi.</title>
        <authorList>
            <consortium name="DOE Joint Genome Institute"/>
            <person name="Mondo S.J."/>
            <person name="Dannebaum R.O."/>
            <person name="Kuo R.C."/>
            <person name="Labutti K."/>
            <person name="Haridas S."/>
            <person name="Kuo A."/>
            <person name="Salamov A."/>
            <person name="Ahrendt S.R."/>
            <person name="Lipzen A."/>
            <person name="Sullivan W."/>
            <person name="Andreopoulos W.B."/>
            <person name="Clum A."/>
            <person name="Lindquist E."/>
            <person name="Daum C."/>
            <person name="Ramamoorthy G.K."/>
            <person name="Gryganskyi A."/>
            <person name="Culley D."/>
            <person name="Magnuson J.K."/>
            <person name="James T.Y."/>
            <person name="O'Malley M.A."/>
            <person name="Stajich J.E."/>
            <person name="Spatafora J.W."/>
            <person name="Visel A."/>
            <person name="Grigoriev I.V."/>
        </authorList>
    </citation>
    <scope>NUCLEOTIDE SEQUENCE [LARGE SCALE GENOMIC DNA]</scope>
    <source>
        <strain evidence="2 3">62-1032</strain>
    </source>
</reference>
<dbReference type="EMBL" id="MCGR01000017">
    <property type="protein sequence ID" value="ORY84738.1"/>
    <property type="molecule type" value="Genomic_DNA"/>
</dbReference>